<dbReference type="AlphaFoldDB" id="A0A2P7Q2F3"/>
<gene>
    <name evidence="2" type="ORF">UF10_01660</name>
</gene>
<evidence type="ECO:0000313" key="2">
    <source>
        <dbReference type="EMBL" id="PSJ32127.1"/>
    </source>
</evidence>
<dbReference type="Proteomes" id="UP000241434">
    <property type="component" value="Unassembled WGS sequence"/>
</dbReference>
<dbReference type="GO" id="GO:0003677">
    <property type="term" value="F:DNA binding"/>
    <property type="evidence" value="ECO:0007669"/>
    <property type="project" value="InterPro"/>
</dbReference>
<reference evidence="2" key="1">
    <citation type="thesis" date="2015" institute="Rutgers" country="The State University of New Jersey, 14 College Farm Rd., New Brunswick, NJ, USA">
        <title>Ammonia toxicity in bacteria and its implications for treatment of and resource recovery from highly nitrogenous organic wastes.</title>
        <authorList>
            <person name="Luther A.K."/>
        </authorList>
    </citation>
    <scope>NUCLEOTIDE SEQUENCE</scope>
    <source>
        <strain evidence="2">RT-10B</strain>
    </source>
</reference>
<accession>A0A2P7Q2F3</accession>
<feature type="domain" description="Recombinase" evidence="1">
    <location>
        <begin position="5"/>
        <end position="91"/>
    </location>
</feature>
<protein>
    <submittedName>
        <fullName evidence="2">Recombinase</fullName>
    </submittedName>
</protein>
<dbReference type="InterPro" id="IPR038109">
    <property type="entry name" value="DNA_bind_recomb_sf"/>
</dbReference>
<dbReference type="PROSITE" id="PS51737">
    <property type="entry name" value="RECOMBINASE_DNA_BIND"/>
    <property type="match status" value="1"/>
</dbReference>
<proteinExistence type="predicted"/>
<sequence length="142" mass="16322">MGHTPYGYKIENGAAFIDEEKANRIQAFFKEYLSGLSLSAAAKKAGINAYHGTAGNMLRNKKYLGDGFYPAIVDKEIFEQAEIERQKRARKLGRVYESKEQEKPEQEFDFTIGSIDEDYEDPFTQAEYVYGLIRRKERSNDT</sequence>
<dbReference type="Gene3D" id="3.90.1750.20">
    <property type="entry name" value="Putative Large Serine Recombinase, Chain B, Domain 2"/>
    <property type="match status" value="1"/>
</dbReference>
<name>A0A2P7Q2F3_9FIRM</name>
<organism evidence="2 3">
    <name type="scientific">Peptostreptococcus russellii</name>
    <dbReference type="NCBI Taxonomy" id="215200"/>
    <lineage>
        <taxon>Bacteria</taxon>
        <taxon>Bacillati</taxon>
        <taxon>Bacillota</taxon>
        <taxon>Clostridia</taxon>
        <taxon>Peptostreptococcales</taxon>
        <taxon>Peptostreptococcaceae</taxon>
        <taxon>Peptostreptococcus</taxon>
    </lineage>
</organism>
<dbReference type="GO" id="GO:0000150">
    <property type="term" value="F:DNA strand exchange activity"/>
    <property type="evidence" value="ECO:0007669"/>
    <property type="project" value="InterPro"/>
</dbReference>
<comment type="caution">
    <text evidence="2">The sequence shown here is derived from an EMBL/GenBank/DDBJ whole genome shotgun (WGS) entry which is preliminary data.</text>
</comment>
<dbReference type="RefSeq" id="WP_106776108.1">
    <property type="nucleotide sequence ID" value="NZ_JBGGGQ010000002.1"/>
</dbReference>
<dbReference type="OrthoDB" id="2188903at2"/>
<evidence type="ECO:0000259" key="1">
    <source>
        <dbReference type="PROSITE" id="PS51737"/>
    </source>
</evidence>
<evidence type="ECO:0000313" key="3">
    <source>
        <dbReference type="Proteomes" id="UP000241434"/>
    </source>
</evidence>
<keyword evidence="3" id="KW-1185">Reference proteome</keyword>
<dbReference type="InterPro" id="IPR011109">
    <property type="entry name" value="DNA_bind_recombinase_dom"/>
</dbReference>
<dbReference type="EMBL" id="JYGE01000002">
    <property type="protein sequence ID" value="PSJ32127.1"/>
    <property type="molecule type" value="Genomic_DNA"/>
</dbReference>